<evidence type="ECO:0000313" key="2">
    <source>
        <dbReference type="EMBL" id="JAD46554.1"/>
    </source>
</evidence>
<proteinExistence type="predicted"/>
<dbReference type="AlphaFoldDB" id="A0A0A9A4I7"/>
<reference evidence="2" key="1">
    <citation type="submission" date="2014-09" db="EMBL/GenBank/DDBJ databases">
        <authorList>
            <person name="Magalhaes I.L.F."/>
            <person name="Oliveira U."/>
            <person name="Santos F.R."/>
            <person name="Vidigal T.H.D.A."/>
            <person name="Brescovit A.D."/>
            <person name="Santos A.J."/>
        </authorList>
    </citation>
    <scope>NUCLEOTIDE SEQUENCE</scope>
    <source>
        <tissue evidence="2">Shoot tissue taken approximately 20 cm above the soil surface</tissue>
    </source>
</reference>
<dbReference type="EMBL" id="GBRH01251341">
    <property type="protein sequence ID" value="JAD46554.1"/>
    <property type="molecule type" value="Transcribed_RNA"/>
</dbReference>
<keyword evidence="1" id="KW-0812">Transmembrane</keyword>
<keyword evidence="1" id="KW-1133">Transmembrane helix</keyword>
<sequence>MLMPSFTHQDPLGHVLLIVINRATVYNHILVFFLVYPGDITVYNRTFIIRYILSKA</sequence>
<organism evidence="2">
    <name type="scientific">Arundo donax</name>
    <name type="common">Giant reed</name>
    <name type="synonym">Donax arundinaceus</name>
    <dbReference type="NCBI Taxonomy" id="35708"/>
    <lineage>
        <taxon>Eukaryota</taxon>
        <taxon>Viridiplantae</taxon>
        <taxon>Streptophyta</taxon>
        <taxon>Embryophyta</taxon>
        <taxon>Tracheophyta</taxon>
        <taxon>Spermatophyta</taxon>
        <taxon>Magnoliopsida</taxon>
        <taxon>Liliopsida</taxon>
        <taxon>Poales</taxon>
        <taxon>Poaceae</taxon>
        <taxon>PACMAD clade</taxon>
        <taxon>Arundinoideae</taxon>
        <taxon>Arundineae</taxon>
        <taxon>Arundo</taxon>
    </lineage>
</organism>
<name>A0A0A9A4I7_ARUDO</name>
<accession>A0A0A9A4I7</accession>
<keyword evidence="1" id="KW-0472">Membrane</keyword>
<protein>
    <submittedName>
        <fullName evidence="2">Uncharacterized protein</fullName>
    </submittedName>
</protein>
<reference evidence="2" key="2">
    <citation type="journal article" date="2015" name="Data Brief">
        <title>Shoot transcriptome of the giant reed, Arundo donax.</title>
        <authorList>
            <person name="Barrero R.A."/>
            <person name="Guerrero F.D."/>
            <person name="Moolhuijzen P."/>
            <person name="Goolsby J.A."/>
            <person name="Tidwell J."/>
            <person name="Bellgard S.E."/>
            <person name="Bellgard M.I."/>
        </authorList>
    </citation>
    <scope>NUCLEOTIDE SEQUENCE</scope>
    <source>
        <tissue evidence="2">Shoot tissue taken approximately 20 cm above the soil surface</tissue>
    </source>
</reference>
<evidence type="ECO:0000256" key="1">
    <source>
        <dbReference type="SAM" id="Phobius"/>
    </source>
</evidence>
<feature type="transmembrane region" description="Helical" evidence="1">
    <location>
        <begin position="12"/>
        <end position="36"/>
    </location>
</feature>